<evidence type="ECO:0000313" key="2">
    <source>
        <dbReference type="Proteomes" id="UP001321473"/>
    </source>
</evidence>
<proteinExistence type="predicted"/>
<dbReference type="EMBL" id="JARKHS020010436">
    <property type="protein sequence ID" value="KAK8778778.1"/>
    <property type="molecule type" value="Genomic_DNA"/>
</dbReference>
<dbReference type="AlphaFoldDB" id="A0AAQ4EW25"/>
<dbReference type="Proteomes" id="UP001321473">
    <property type="component" value="Unassembled WGS sequence"/>
</dbReference>
<organism evidence="1 2">
    <name type="scientific">Amblyomma americanum</name>
    <name type="common">Lone star tick</name>
    <dbReference type="NCBI Taxonomy" id="6943"/>
    <lineage>
        <taxon>Eukaryota</taxon>
        <taxon>Metazoa</taxon>
        <taxon>Ecdysozoa</taxon>
        <taxon>Arthropoda</taxon>
        <taxon>Chelicerata</taxon>
        <taxon>Arachnida</taxon>
        <taxon>Acari</taxon>
        <taxon>Parasitiformes</taxon>
        <taxon>Ixodida</taxon>
        <taxon>Ixodoidea</taxon>
        <taxon>Ixodidae</taxon>
        <taxon>Amblyomminae</taxon>
        <taxon>Amblyomma</taxon>
    </lineage>
</organism>
<sequence length="73" mass="7948">MAKDTPFSRQSPIQGSERCSLRGCDQFQCHYKCVRGVGCAALGELDARKGLGAEITVSKPLKEKVAAFDYVPK</sequence>
<evidence type="ECO:0000313" key="1">
    <source>
        <dbReference type="EMBL" id="KAK8778778.1"/>
    </source>
</evidence>
<protein>
    <submittedName>
        <fullName evidence="1">Uncharacterized protein</fullName>
    </submittedName>
</protein>
<accession>A0AAQ4EW25</accession>
<name>A0AAQ4EW25_AMBAM</name>
<gene>
    <name evidence="1" type="ORF">V5799_019882</name>
</gene>
<keyword evidence="2" id="KW-1185">Reference proteome</keyword>
<reference evidence="1 2" key="1">
    <citation type="journal article" date="2023" name="Arcadia Sci">
        <title>De novo assembly of a long-read Amblyomma americanum tick genome.</title>
        <authorList>
            <person name="Chou S."/>
            <person name="Poskanzer K.E."/>
            <person name="Rollins M."/>
            <person name="Thuy-Boun P.S."/>
        </authorList>
    </citation>
    <scope>NUCLEOTIDE SEQUENCE [LARGE SCALE GENOMIC DNA]</scope>
    <source>
        <strain evidence="1">F_SG_1</strain>
        <tissue evidence="1">Salivary glands</tissue>
    </source>
</reference>
<comment type="caution">
    <text evidence="1">The sequence shown here is derived from an EMBL/GenBank/DDBJ whole genome shotgun (WGS) entry which is preliminary data.</text>
</comment>